<dbReference type="EMBL" id="CP034456">
    <property type="protein sequence ID" value="QBM85965.1"/>
    <property type="molecule type" value="Genomic_DNA"/>
</dbReference>
<name>A0A4P6XHN6_9ASCO</name>
<dbReference type="AlphaFoldDB" id="A0A4P6XHN6"/>
<evidence type="ECO:0000313" key="3">
    <source>
        <dbReference type="Proteomes" id="UP000292447"/>
    </source>
</evidence>
<proteinExistence type="predicted"/>
<reference evidence="3" key="1">
    <citation type="submission" date="2019-03" db="EMBL/GenBank/DDBJ databases">
        <title>Snf2 controls pulcherriminic acid biosynthesis and connects pigmentation and antifungal activity of the yeast Metschnikowia pulcherrima.</title>
        <authorList>
            <person name="Gore-Lloyd D."/>
            <person name="Sumann I."/>
            <person name="Brachmann A.O."/>
            <person name="Schneeberger K."/>
            <person name="Ortiz-Merino R.A."/>
            <person name="Moreno-Beltran M."/>
            <person name="Schlaefli M."/>
            <person name="Kirner P."/>
            <person name="Santos Kron A."/>
            <person name="Wolfe K.H."/>
            <person name="Piel J."/>
            <person name="Ahrens C.H."/>
            <person name="Henk D."/>
            <person name="Freimoser F.M."/>
        </authorList>
    </citation>
    <scope>NUCLEOTIDE SEQUENCE [LARGE SCALE GENOMIC DNA]</scope>
    <source>
        <strain evidence="3">APC 1.2</strain>
    </source>
</reference>
<evidence type="ECO:0000313" key="2">
    <source>
        <dbReference type="EMBL" id="QBM85965.1"/>
    </source>
</evidence>
<accession>A0A4P6XHN6</accession>
<organism evidence="2 3">
    <name type="scientific">Metschnikowia aff. pulcherrima</name>
    <dbReference type="NCBI Taxonomy" id="2163413"/>
    <lineage>
        <taxon>Eukaryota</taxon>
        <taxon>Fungi</taxon>
        <taxon>Dikarya</taxon>
        <taxon>Ascomycota</taxon>
        <taxon>Saccharomycotina</taxon>
        <taxon>Pichiomycetes</taxon>
        <taxon>Metschnikowiaceae</taxon>
        <taxon>Metschnikowia</taxon>
    </lineage>
</organism>
<dbReference type="Proteomes" id="UP000292447">
    <property type="component" value="Chromosome I"/>
</dbReference>
<evidence type="ECO:0000256" key="1">
    <source>
        <dbReference type="SAM" id="MobiDB-lite"/>
    </source>
</evidence>
<protein>
    <submittedName>
        <fullName evidence="2">Uncharacterized protein</fullName>
    </submittedName>
</protein>
<feature type="region of interest" description="Disordered" evidence="1">
    <location>
        <begin position="129"/>
        <end position="148"/>
    </location>
</feature>
<sequence>MILEELDSYGNIQLARKKLSSEESLHVCRDQPRTSNLWISSKIDALRRFFFPADPHSFADNDISPELKVSNGIANIRKRRALVSETLLGQFELKRKHTSLLSAPNDLAEEQIPFETQNCDAVEMHSTRGQSREAKNTHPAMEADDVGGKRDFEISEDSHKPILPTSEVEIACHKSSQDLATQAIGFLKRPHSMPASVNTKCVHCENRSQSSSSLLLSSAQSISASLQQVPLLCLPNQPVDDMRFERMANIVSHLRSLGYELHNDVDGRLTSFLAEMPDSEKNMTFEEWNDYINLQFLEEHERFAESVGQSFDIQIDELMSIIANSDHEMDLTEILQLIDQLYDSHV</sequence>
<keyword evidence="3" id="KW-1185">Reference proteome</keyword>
<gene>
    <name evidence="2" type="ORF">METSCH_A05960</name>
</gene>